<keyword evidence="1" id="KW-1133">Transmembrane helix</keyword>
<dbReference type="Proteomes" id="UP000267870">
    <property type="component" value="Unassembled WGS sequence"/>
</dbReference>
<dbReference type="RefSeq" id="WP_125453066.1">
    <property type="nucleotide sequence ID" value="NZ_RJNZ01000011.1"/>
</dbReference>
<keyword evidence="1" id="KW-0812">Transmembrane</keyword>
<organism evidence="2 3">
    <name type="scientific">Streptococcus mitis</name>
    <dbReference type="NCBI Taxonomy" id="28037"/>
    <lineage>
        <taxon>Bacteria</taxon>
        <taxon>Bacillati</taxon>
        <taxon>Bacillota</taxon>
        <taxon>Bacilli</taxon>
        <taxon>Lactobacillales</taxon>
        <taxon>Streptococcaceae</taxon>
        <taxon>Streptococcus</taxon>
        <taxon>Streptococcus mitis group</taxon>
    </lineage>
</organism>
<evidence type="ECO:0000313" key="2">
    <source>
        <dbReference type="EMBL" id="RSI91164.1"/>
    </source>
</evidence>
<accession>A0A3R9JHZ5</accession>
<name>A0A3R9JHZ5_STRMT</name>
<comment type="caution">
    <text evidence="2">The sequence shown here is derived from an EMBL/GenBank/DDBJ whole genome shotgun (WGS) entry which is preliminary data.</text>
</comment>
<proteinExistence type="predicted"/>
<protein>
    <submittedName>
        <fullName evidence="2">Uncharacterized protein</fullName>
    </submittedName>
</protein>
<feature type="transmembrane region" description="Helical" evidence="1">
    <location>
        <begin position="28"/>
        <end position="49"/>
    </location>
</feature>
<reference evidence="2 3" key="1">
    <citation type="submission" date="2018-11" db="EMBL/GenBank/DDBJ databases">
        <title>Species Designations Belie Phenotypic and Genotypic Heterogeneity in Oral Streptococci.</title>
        <authorList>
            <person name="Velsko I."/>
        </authorList>
    </citation>
    <scope>NUCLEOTIDE SEQUENCE [LARGE SCALE GENOMIC DNA]</scope>
    <source>
        <strain evidence="2 3">BCC55</strain>
    </source>
</reference>
<evidence type="ECO:0000256" key="1">
    <source>
        <dbReference type="SAM" id="Phobius"/>
    </source>
</evidence>
<evidence type="ECO:0000313" key="3">
    <source>
        <dbReference type="Proteomes" id="UP000267870"/>
    </source>
</evidence>
<keyword evidence="1" id="KW-0472">Membrane</keyword>
<sequence length="65" mass="7678">MKDKEKKSAGSMLAQKVLEDKRDRELDFVVDLLILAFVVFVFCFSTFGLQPFIEFINKFCYELLY</sequence>
<dbReference type="AlphaFoldDB" id="A0A3R9JHZ5"/>
<gene>
    <name evidence="2" type="ORF">D8845_07555</name>
</gene>
<dbReference type="EMBL" id="RJNZ01000011">
    <property type="protein sequence ID" value="RSI91164.1"/>
    <property type="molecule type" value="Genomic_DNA"/>
</dbReference>